<dbReference type="InterPro" id="IPR013783">
    <property type="entry name" value="Ig-like_fold"/>
</dbReference>
<evidence type="ECO:0000256" key="1">
    <source>
        <dbReference type="ARBA" id="ARBA00004370"/>
    </source>
</evidence>
<dbReference type="KEGG" id="ipu:124627485"/>
<gene>
    <name evidence="7" type="primary">LOC124627485</name>
</gene>
<reference evidence="6" key="1">
    <citation type="journal article" date="2016" name="Nat. Commun.">
        <title>The channel catfish genome sequence provides insights into the evolution of scale formation in teleosts.</title>
        <authorList>
            <person name="Liu Z."/>
            <person name="Liu S."/>
            <person name="Yao J."/>
            <person name="Bao L."/>
            <person name="Zhang J."/>
            <person name="Li Y."/>
            <person name="Jiang C."/>
            <person name="Sun L."/>
            <person name="Wang R."/>
            <person name="Zhang Y."/>
            <person name="Zhou T."/>
            <person name="Zeng Q."/>
            <person name="Fu Q."/>
            <person name="Gao S."/>
            <person name="Li N."/>
            <person name="Koren S."/>
            <person name="Jiang Y."/>
            <person name="Zimin A."/>
            <person name="Xu P."/>
            <person name="Phillippy A.M."/>
            <person name="Geng X."/>
            <person name="Song L."/>
            <person name="Sun F."/>
            <person name="Li C."/>
            <person name="Wang X."/>
            <person name="Chen A."/>
            <person name="Jin Y."/>
            <person name="Yuan Z."/>
            <person name="Yang Y."/>
            <person name="Tan S."/>
            <person name="Peatman E."/>
            <person name="Lu J."/>
            <person name="Qin Z."/>
            <person name="Dunham R."/>
            <person name="Li Z."/>
            <person name="Sonstegard T."/>
            <person name="Feng J."/>
            <person name="Danzmann R.G."/>
            <person name="Schroeder S."/>
            <person name="Scheffler B."/>
            <person name="Duke M.V."/>
            <person name="Ballard L."/>
            <person name="Kucuktas H."/>
            <person name="Kaltenboeck L."/>
            <person name="Liu H."/>
            <person name="Armbruster J."/>
            <person name="Xie Y."/>
            <person name="Kirby M.L."/>
            <person name="Tian Y."/>
            <person name="Flanagan M.E."/>
            <person name="Mu W."/>
            <person name="Waldbieser G.C."/>
        </authorList>
    </citation>
    <scope>NUCLEOTIDE SEQUENCE [LARGE SCALE GENOMIC DNA]</scope>
    <source>
        <strain evidence="6">SDA103</strain>
    </source>
</reference>
<evidence type="ECO:0000256" key="2">
    <source>
        <dbReference type="ARBA" id="ARBA00022729"/>
    </source>
</evidence>
<dbReference type="PANTHER" id="PTHR12080:SF134">
    <property type="entry name" value="CD48 ANTIGEN"/>
    <property type="match status" value="1"/>
</dbReference>
<dbReference type="Proteomes" id="UP000221080">
    <property type="component" value="Chromosome 7"/>
</dbReference>
<evidence type="ECO:0000256" key="5">
    <source>
        <dbReference type="SAM" id="Phobius"/>
    </source>
</evidence>
<keyword evidence="2" id="KW-0732">Signal</keyword>
<keyword evidence="5" id="KW-0812">Transmembrane</keyword>
<dbReference type="SUPFAM" id="SSF48726">
    <property type="entry name" value="Immunoglobulin"/>
    <property type="match status" value="1"/>
</dbReference>
<dbReference type="GO" id="GO:0016020">
    <property type="term" value="C:membrane"/>
    <property type="evidence" value="ECO:0007669"/>
    <property type="project" value="UniProtKB-SubCell"/>
</dbReference>
<evidence type="ECO:0000313" key="7">
    <source>
        <dbReference type="RefSeq" id="XP_053537504.1"/>
    </source>
</evidence>
<sequence length="273" mass="29778">MQDFHGYTISISGVLLFALLQGVCGVLADTVMVLKVGSSLDLPVQYPIESLLLVQWVFNGKIFAEYSTDQSCTLLESQFSGRLKENNDRVGVTVQDLQPQDSGTFSVAAEDTETQLPTQTFKVYIQIPITAVQIGKNQAWRLSTNSCDVDVKCAVLGVERVSYLWRGYKTGSGAQLQFSLSPAEGAVTLNCTAANNVSSSSATETLNCSVKAETQISVLKLISSLVAASPYLLVTIILGVKCYRARGHHNSQYAMKLDQRWSFSSRLEITTLL</sequence>
<keyword evidence="4" id="KW-0325">Glycoprotein</keyword>
<dbReference type="Gene3D" id="2.60.40.10">
    <property type="entry name" value="Immunoglobulins"/>
    <property type="match status" value="2"/>
</dbReference>
<dbReference type="InterPro" id="IPR015631">
    <property type="entry name" value="CD2/SLAM_rcpt"/>
</dbReference>
<keyword evidence="6" id="KW-1185">Reference proteome</keyword>
<dbReference type="PANTHER" id="PTHR12080">
    <property type="entry name" value="SIGNALING LYMPHOCYTIC ACTIVATION MOLECULE"/>
    <property type="match status" value="1"/>
</dbReference>
<dbReference type="InterPro" id="IPR036179">
    <property type="entry name" value="Ig-like_dom_sf"/>
</dbReference>
<protein>
    <submittedName>
        <fullName evidence="7">CD48 antigen isoform X1</fullName>
    </submittedName>
</protein>
<keyword evidence="3 5" id="KW-0472">Membrane</keyword>
<organism evidence="6 7">
    <name type="scientific">Ictalurus punctatus</name>
    <name type="common">Channel catfish</name>
    <name type="synonym">Silurus punctatus</name>
    <dbReference type="NCBI Taxonomy" id="7998"/>
    <lineage>
        <taxon>Eukaryota</taxon>
        <taxon>Metazoa</taxon>
        <taxon>Chordata</taxon>
        <taxon>Craniata</taxon>
        <taxon>Vertebrata</taxon>
        <taxon>Euteleostomi</taxon>
        <taxon>Actinopterygii</taxon>
        <taxon>Neopterygii</taxon>
        <taxon>Teleostei</taxon>
        <taxon>Ostariophysi</taxon>
        <taxon>Siluriformes</taxon>
        <taxon>Ictaluridae</taxon>
        <taxon>Ictalurus</taxon>
    </lineage>
</organism>
<reference evidence="7" key="2">
    <citation type="submission" date="2025-08" db="UniProtKB">
        <authorList>
            <consortium name="RefSeq"/>
        </authorList>
    </citation>
    <scope>IDENTIFICATION</scope>
    <source>
        <tissue evidence="7">Blood</tissue>
    </source>
</reference>
<evidence type="ECO:0000313" key="6">
    <source>
        <dbReference type="Proteomes" id="UP000221080"/>
    </source>
</evidence>
<accession>A0A9F7R6L4</accession>
<dbReference type="RefSeq" id="XP_053537504.1">
    <property type="nucleotide sequence ID" value="XM_053681529.1"/>
</dbReference>
<proteinExistence type="predicted"/>
<evidence type="ECO:0000256" key="3">
    <source>
        <dbReference type="ARBA" id="ARBA00023136"/>
    </source>
</evidence>
<dbReference type="AlphaFoldDB" id="A0A9F7R6L4"/>
<keyword evidence="5" id="KW-1133">Transmembrane helix</keyword>
<evidence type="ECO:0000256" key="4">
    <source>
        <dbReference type="ARBA" id="ARBA00023180"/>
    </source>
</evidence>
<dbReference type="OrthoDB" id="9835793at2759"/>
<name>A0A9F7R6L4_ICTPU</name>
<comment type="subcellular location">
    <subcellularLocation>
        <location evidence="1">Membrane</location>
    </subcellularLocation>
</comment>
<feature type="transmembrane region" description="Helical" evidence="5">
    <location>
        <begin position="218"/>
        <end position="240"/>
    </location>
</feature>
<dbReference type="GeneID" id="124627485"/>